<dbReference type="CDD" id="cd05688">
    <property type="entry name" value="S1_RPS1_repeat_ec3"/>
    <property type="match status" value="1"/>
</dbReference>
<reference evidence="6 7" key="1">
    <citation type="submission" date="2016-11" db="EMBL/GenBank/DDBJ databases">
        <authorList>
            <person name="Jaros S."/>
            <person name="Januszkiewicz K."/>
            <person name="Wedrychowicz H."/>
        </authorList>
    </citation>
    <scope>NUCLEOTIDE SEQUENCE [LARGE SCALE GENOMIC DNA]</scope>
    <source>
        <strain evidence="6 7">DSM 21864</strain>
    </source>
</reference>
<dbReference type="RefSeq" id="WP_073004965.1">
    <property type="nucleotide sequence ID" value="NZ_FQZO01000001.1"/>
</dbReference>
<feature type="domain" description="S1 motif" evidence="5">
    <location>
        <begin position="20"/>
        <end position="90"/>
    </location>
</feature>
<dbReference type="GO" id="GO:0003729">
    <property type="term" value="F:mRNA binding"/>
    <property type="evidence" value="ECO:0007669"/>
    <property type="project" value="TreeGrafter"/>
</dbReference>
<gene>
    <name evidence="6" type="ORF">SAMN05444401_1439</name>
</gene>
<feature type="domain" description="S1 motif" evidence="5">
    <location>
        <begin position="197"/>
        <end position="264"/>
    </location>
</feature>
<evidence type="ECO:0000256" key="1">
    <source>
        <dbReference type="ARBA" id="ARBA00006767"/>
    </source>
</evidence>
<dbReference type="FunFam" id="2.40.50.140:FF:000103">
    <property type="entry name" value="protein RRP5 homolog"/>
    <property type="match status" value="2"/>
</dbReference>
<feature type="domain" description="S1 motif" evidence="5">
    <location>
        <begin position="281"/>
        <end position="350"/>
    </location>
</feature>
<name>A0A1M6DF17_9CLOT</name>
<dbReference type="Pfam" id="PF00575">
    <property type="entry name" value="S1"/>
    <property type="match status" value="3"/>
</dbReference>
<evidence type="ECO:0000256" key="3">
    <source>
        <dbReference type="ARBA" id="ARBA00023274"/>
    </source>
</evidence>
<dbReference type="GO" id="GO:0003735">
    <property type="term" value="F:structural constituent of ribosome"/>
    <property type="evidence" value="ECO:0007669"/>
    <property type="project" value="TreeGrafter"/>
</dbReference>
<dbReference type="InterPro" id="IPR012340">
    <property type="entry name" value="NA-bd_OB-fold"/>
</dbReference>
<dbReference type="Proteomes" id="UP000184080">
    <property type="component" value="Unassembled WGS sequence"/>
</dbReference>
<dbReference type="InterPro" id="IPR035104">
    <property type="entry name" value="Ribosomal_protein_S1-like"/>
</dbReference>
<proteinExistence type="inferred from homology"/>
<dbReference type="SMART" id="SM00316">
    <property type="entry name" value="S1"/>
    <property type="match status" value="4"/>
</dbReference>
<dbReference type="STRING" id="1121298.SAMN05444401_1439"/>
<sequence>MDNNEQLDYMNNNSTKIFIGKELQGKIISINNEGLYIALPGYKSDGFIPKNEIFTEKSKDFRDMYALGDTIEAKVLNINNSEGYVLLSNIEIVKEKSLGEVKEKYNNGEPLEVYVQEAIKGGLISRYKEVPVFIPASHVEIYRVNDLDKYVGQNFQIKIIEFKEERHKTKLVGSRRELLQEQKNIEEQAALERLNPGDVVTGKVKNILDYGAFVDLDGIEGLIHISELSWGKAKIKNMFKTNDEVTVKVIDVDKENKKVSLSIKALSEDPWLNIEEKYPVGNITMGKIVRFTDFGAFVELEPGVDALMHISKISNKKINHPSEVLNIGEVIKANIVEVDSEKKRISLSMKDL</sequence>
<comment type="function">
    <text evidence="4">Binds mRNA; thus facilitating recognition of the initiation point. It is needed to translate mRNA with a short Shine-Dalgarno (SD) purine-rich sequence.</text>
</comment>
<dbReference type="EMBL" id="FQZO01000001">
    <property type="protein sequence ID" value="SHI71578.1"/>
    <property type="molecule type" value="Genomic_DNA"/>
</dbReference>
<dbReference type="PANTHER" id="PTHR10724:SF7">
    <property type="entry name" value="SMALL RIBOSOMAL SUBUNIT PROTEIN BS1C"/>
    <property type="match status" value="1"/>
</dbReference>
<dbReference type="InterPro" id="IPR050437">
    <property type="entry name" value="Ribos_protein_bS1-like"/>
</dbReference>
<comment type="similarity">
    <text evidence="1">Belongs to the bacterial ribosomal protein bS1 family.</text>
</comment>
<accession>A0A1M6DF17</accession>
<organism evidence="6 7">
    <name type="scientific">Clostridium amylolyticum</name>
    <dbReference type="NCBI Taxonomy" id="1121298"/>
    <lineage>
        <taxon>Bacteria</taxon>
        <taxon>Bacillati</taxon>
        <taxon>Bacillota</taxon>
        <taxon>Clostridia</taxon>
        <taxon>Eubacteriales</taxon>
        <taxon>Clostridiaceae</taxon>
        <taxon>Clostridium</taxon>
    </lineage>
</organism>
<dbReference type="AlphaFoldDB" id="A0A1M6DF17"/>
<evidence type="ECO:0000313" key="6">
    <source>
        <dbReference type="EMBL" id="SHI71578.1"/>
    </source>
</evidence>
<evidence type="ECO:0000256" key="4">
    <source>
        <dbReference type="ARBA" id="ARBA00025604"/>
    </source>
</evidence>
<dbReference type="Gene3D" id="2.40.50.140">
    <property type="entry name" value="Nucleic acid-binding proteins"/>
    <property type="match status" value="3"/>
</dbReference>
<dbReference type="PROSITE" id="PS50126">
    <property type="entry name" value="S1"/>
    <property type="match status" value="4"/>
</dbReference>
<dbReference type="GO" id="GO:0022627">
    <property type="term" value="C:cytosolic small ribosomal subunit"/>
    <property type="evidence" value="ECO:0007669"/>
    <property type="project" value="TreeGrafter"/>
</dbReference>
<evidence type="ECO:0000313" key="7">
    <source>
        <dbReference type="Proteomes" id="UP000184080"/>
    </source>
</evidence>
<feature type="domain" description="S1 motif" evidence="5">
    <location>
        <begin position="108"/>
        <end position="176"/>
    </location>
</feature>
<dbReference type="InterPro" id="IPR003029">
    <property type="entry name" value="S1_domain"/>
</dbReference>
<evidence type="ECO:0000259" key="5">
    <source>
        <dbReference type="PROSITE" id="PS50126"/>
    </source>
</evidence>
<protein>
    <submittedName>
        <fullName evidence="6">Ribosomal protein S1</fullName>
    </submittedName>
</protein>
<dbReference type="PRINTS" id="PR00681">
    <property type="entry name" value="RIBOSOMALS1"/>
</dbReference>
<keyword evidence="3" id="KW-0687">Ribonucleoprotein</keyword>
<dbReference type="CDD" id="cd04465">
    <property type="entry name" value="S1_RPS1_repeat_ec2_hs2"/>
    <property type="match status" value="1"/>
</dbReference>
<keyword evidence="2 6" id="KW-0689">Ribosomal protein</keyword>
<keyword evidence="7" id="KW-1185">Reference proteome</keyword>
<evidence type="ECO:0000256" key="2">
    <source>
        <dbReference type="ARBA" id="ARBA00022980"/>
    </source>
</evidence>
<dbReference type="PANTHER" id="PTHR10724">
    <property type="entry name" value="30S RIBOSOMAL PROTEIN S1"/>
    <property type="match status" value="1"/>
</dbReference>
<dbReference type="SUPFAM" id="SSF50249">
    <property type="entry name" value="Nucleic acid-binding proteins"/>
    <property type="match status" value="4"/>
</dbReference>
<dbReference type="GO" id="GO:0006412">
    <property type="term" value="P:translation"/>
    <property type="evidence" value="ECO:0007669"/>
    <property type="project" value="TreeGrafter"/>
</dbReference>